<sequence length="116" mass="13480">MGRKQGQQKPGKGLTPYQGHGRAFGYFQCPTCDRKWMSGNSWADMGQECQHCRINVYPYKQWQCRTDCAAAADLEKSKDDSSKIDQTKHHPEHLCEKCKRLGHYCRDSDRSRAYFD</sequence>
<dbReference type="STRING" id="3088.A0A383W7Q1"/>
<evidence type="ECO:0000256" key="1">
    <source>
        <dbReference type="ARBA" id="ARBA00022723"/>
    </source>
</evidence>
<accession>A0A383W7Q1</accession>
<dbReference type="SMART" id="SM01328">
    <property type="entry name" value="zf-3CxxC"/>
    <property type="match status" value="1"/>
</dbReference>
<evidence type="ECO:0000256" key="2">
    <source>
        <dbReference type="ARBA" id="ARBA00022771"/>
    </source>
</evidence>
<evidence type="ECO:0000313" key="6">
    <source>
        <dbReference type="EMBL" id="SZX73677.1"/>
    </source>
</evidence>
<feature type="compositionally biased region" description="Low complexity" evidence="4">
    <location>
        <begin position="1"/>
        <end position="13"/>
    </location>
</feature>
<reference evidence="6 7" key="1">
    <citation type="submission" date="2016-10" db="EMBL/GenBank/DDBJ databases">
        <authorList>
            <person name="Cai Z."/>
        </authorList>
    </citation>
    <scope>NUCLEOTIDE SEQUENCE [LARGE SCALE GENOMIC DNA]</scope>
</reference>
<keyword evidence="7" id="KW-1185">Reference proteome</keyword>
<evidence type="ECO:0000256" key="4">
    <source>
        <dbReference type="SAM" id="MobiDB-lite"/>
    </source>
</evidence>
<organism evidence="6 7">
    <name type="scientific">Tetradesmus obliquus</name>
    <name type="common">Green alga</name>
    <name type="synonym">Acutodesmus obliquus</name>
    <dbReference type="NCBI Taxonomy" id="3088"/>
    <lineage>
        <taxon>Eukaryota</taxon>
        <taxon>Viridiplantae</taxon>
        <taxon>Chlorophyta</taxon>
        <taxon>core chlorophytes</taxon>
        <taxon>Chlorophyceae</taxon>
        <taxon>CS clade</taxon>
        <taxon>Sphaeropleales</taxon>
        <taxon>Scenedesmaceae</taxon>
        <taxon>Tetradesmus</taxon>
    </lineage>
</organism>
<proteinExistence type="predicted"/>
<evidence type="ECO:0000259" key="5">
    <source>
        <dbReference type="SMART" id="SM01328"/>
    </source>
</evidence>
<gene>
    <name evidence="6" type="ORF">BQ4739_LOCUS13930</name>
</gene>
<name>A0A383W7Q1_TETOB</name>
<feature type="region of interest" description="Disordered" evidence="4">
    <location>
        <begin position="1"/>
        <end position="21"/>
    </location>
</feature>
<dbReference type="Pfam" id="PF17180">
    <property type="entry name" value="Zn_ribbon_3CxxC_2"/>
    <property type="match status" value="1"/>
</dbReference>
<dbReference type="InterPro" id="IPR057809">
    <property type="entry name" value="ZCCHC24_C"/>
</dbReference>
<feature type="domain" description="3CxxC-type" evidence="5">
    <location>
        <begin position="22"/>
        <end position="101"/>
    </location>
</feature>
<dbReference type="EMBL" id="FNXT01001196">
    <property type="protein sequence ID" value="SZX73677.1"/>
    <property type="molecule type" value="Genomic_DNA"/>
</dbReference>
<keyword evidence="1" id="KW-0479">Metal-binding</keyword>
<dbReference type="GO" id="GO:0008270">
    <property type="term" value="F:zinc ion binding"/>
    <property type="evidence" value="ECO:0007669"/>
    <property type="project" value="UniProtKB-KW"/>
</dbReference>
<dbReference type="InterPro" id="IPR027377">
    <property type="entry name" value="ZAR1/RTP1-5-like_Znf-3CxxC"/>
</dbReference>
<dbReference type="Pfam" id="PF23490">
    <property type="entry name" value="ZCCHC24_C"/>
    <property type="match status" value="1"/>
</dbReference>
<protein>
    <recommendedName>
        <fullName evidence="5">3CxxC-type domain-containing protein</fullName>
    </recommendedName>
</protein>
<evidence type="ECO:0000313" key="7">
    <source>
        <dbReference type="Proteomes" id="UP000256970"/>
    </source>
</evidence>
<dbReference type="Proteomes" id="UP000256970">
    <property type="component" value="Unassembled WGS sequence"/>
</dbReference>
<dbReference type="InterPro" id="IPR033446">
    <property type="entry name" value="ZCCHC24_Znf-3CxxC"/>
</dbReference>
<dbReference type="AlphaFoldDB" id="A0A383W7Q1"/>
<evidence type="ECO:0000256" key="3">
    <source>
        <dbReference type="ARBA" id="ARBA00022833"/>
    </source>
</evidence>
<keyword evidence="2" id="KW-0863">Zinc-finger</keyword>
<keyword evidence="3" id="KW-0862">Zinc</keyword>